<organism evidence="1 2">
    <name type="scientific">Candolleomyces eurysporus</name>
    <dbReference type="NCBI Taxonomy" id="2828524"/>
    <lineage>
        <taxon>Eukaryota</taxon>
        <taxon>Fungi</taxon>
        <taxon>Dikarya</taxon>
        <taxon>Basidiomycota</taxon>
        <taxon>Agaricomycotina</taxon>
        <taxon>Agaricomycetes</taxon>
        <taxon>Agaricomycetidae</taxon>
        <taxon>Agaricales</taxon>
        <taxon>Agaricineae</taxon>
        <taxon>Psathyrellaceae</taxon>
        <taxon>Candolleomyces</taxon>
    </lineage>
</organism>
<sequence length="177" mass="18115">MLASEQAEQADVRLELNLALPLTPLTIRMKFVTASLVLLPLLSWNWSCVLAAPANSAPATITVTGPHFPGATPTASAQSLTSIVTSIEVSSSITTSTIVTSTASEVQTLSSPAITLTIPIPPIVTLTLVLPLPGPTTTTFIEGPGGTTTVFPEIPGTTTATASLPVITTTTVRTVAP</sequence>
<gene>
    <name evidence="1" type="ORF">H1R20_g15277</name>
</gene>
<dbReference type="OrthoDB" id="10452003at2759"/>
<proteinExistence type="predicted"/>
<evidence type="ECO:0000313" key="1">
    <source>
        <dbReference type="EMBL" id="KAJ2921820.1"/>
    </source>
</evidence>
<accession>A0A9W8IZK1</accession>
<keyword evidence="2" id="KW-1185">Reference proteome</keyword>
<dbReference type="AlphaFoldDB" id="A0A9W8IZK1"/>
<dbReference type="Proteomes" id="UP001140091">
    <property type="component" value="Unassembled WGS sequence"/>
</dbReference>
<reference evidence="1" key="1">
    <citation type="submission" date="2022-06" db="EMBL/GenBank/DDBJ databases">
        <title>Genome Sequence of Candolleomyces eurysporus.</title>
        <authorList>
            <person name="Buettner E."/>
        </authorList>
    </citation>
    <scope>NUCLEOTIDE SEQUENCE</scope>
    <source>
        <strain evidence="1">VTCC 930004</strain>
    </source>
</reference>
<protein>
    <submittedName>
        <fullName evidence="1">Uncharacterized protein</fullName>
    </submittedName>
</protein>
<evidence type="ECO:0000313" key="2">
    <source>
        <dbReference type="Proteomes" id="UP001140091"/>
    </source>
</evidence>
<name>A0A9W8IZK1_9AGAR</name>
<dbReference type="EMBL" id="JANBPK010001546">
    <property type="protein sequence ID" value="KAJ2921820.1"/>
    <property type="molecule type" value="Genomic_DNA"/>
</dbReference>
<feature type="non-terminal residue" evidence="1">
    <location>
        <position position="1"/>
    </location>
</feature>
<comment type="caution">
    <text evidence="1">The sequence shown here is derived from an EMBL/GenBank/DDBJ whole genome shotgun (WGS) entry which is preliminary data.</text>
</comment>